<dbReference type="PROSITE" id="PS50995">
    <property type="entry name" value="HTH_MARR_2"/>
    <property type="match status" value="1"/>
</dbReference>
<dbReference type="InterPro" id="IPR023187">
    <property type="entry name" value="Tscrpt_reg_MarR-type_CS"/>
</dbReference>
<keyword evidence="6" id="KW-1185">Reference proteome</keyword>
<evidence type="ECO:0000313" key="5">
    <source>
        <dbReference type="EMBL" id="WAX58677.1"/>
    </source>
</evidence>
<organism evidence="5 6">
    <name type="scientific">Jatrophihabitans cynanchi</name>
    <dbReference type="NCBI Taxonomy" id="2944128"/>
    <lineage>
        <taxon>Bacteria</taxon>
        <taxon>Bacillati</taxon>
        <taxon>Actinomycetota</taxon>
        <taxon>Actinomycetes</taxon>
        <taxon>Jatrophihabitantales</taxon>
        <taxon>Jatrophihabitantaceae</taxon>
        <taxon>Jatrophihabitans</taxon>
    </lineage>
</organism>
<feature type="domain" description="HTH marR-type" evidence="4">
    <location>
        <begin position="13"/>
        <end position="143"/>
    </location>
</feature>
<dbReference type="PANTHER" id="PTHR33164">
    <property type="entry name" value="TRANSCRIPTIONAL REGULATOR, MARR FAMILY"/>
    <property type="match status" value="1"/>
</dbReference>
<name>A0ABY7K1H8_9ACTN</name>
<reference evidence="5" key="1">
    <citation type="submission" date="2022-05" db="EMBL/GenBank/DDBJ databases">
        <title>Jatrophihabitans sp. SB3-54 whole genome sequence.</title>
        <authorList>
            <person name="Suh M.K."/>
            <person name="Eom M.K."/>
            <person name="Kim J.S."/>
            <person name="Kim H.S."/>
            <person name="Do H.E."/>
            <person name="Shin Y.K."/>
            <person name="Lee J.-S."/>
        </authorList>
    </citation>
    <scope>NUCLEOTIDE SEQUENCE</scope>
    <source>
        <strain evidence="5">SB3-54</strain>
    </source>
</reference>
<gene>
    <name evidence="5" type="ORF">M6B22_07905</name>
</gene>
<evidence type="ECO:0000259" key="4">
    <source>
        <dbReference type="PROSITE" id="PS50995"/>
    </source>
</evidence>
<dbReference type="PRINTS" id="PR00598">
    <property type="entry name" value="HTHMARR"/>
</dbReference>
<keyword evidence="2" id="KW-0238">DNA-binding</keyword>
<dbReference type="InterPro" id="IPR036390">
    <property type="entry name" value="WH_DNA-bd_sf"/>
</dbReference>
<dbReference type="Proteomes" id="UP001164693">
    <property type="component" value="Chromosome"/>
</dbReference>
<sequence>MATTSDDALAAQWHELMGRYQRLTCTLDRELQAAHDLTASDFEVLEQLHDTTPVPKLRMHELGDRVHLTQSALSRLVARLERDGLLERSMCADDRRSVVVTLTDEGAARYLAARPTQRAILRSDGAGCLGNSPAAAPAVPAVR</sequence>
<dbReference type="InterPro" id="IPR036388">
    <property type="entry name" value="WH-like_DNA-bd_sf"/>
</dbReference>
<dbReference type="EMBL" id="CP097463">
    <property type="protein sequence ID" value="WAX58677.1"/>
    <property type="molecule type" value="Genomic_DNA"/>
</dbReference>
<dbReference type="Gene3D" id="1.10.10.10">
    <property type="entry name" value="Winged helix-like DNA-binding domain superfamily/Winged helix DNA-binding domain"/>
    <property type="match status" value="1"/>
</dbReference>
<dbReference type="InterPro" id="IPR000835">
    <property type="entry name" value="HTH_MarR-typ"/>
</dbReference>
<dbReference type="SUPFAM" id="SSF46785">
    <property type="entry name" value="Winged helix' DNA-binding domain"/>
    <property type="match status" value="1"/>
</dbReference>
<keyword evidence="1" id="KW-0805">Transcription regulation</keyword>
<evidence type="ECO:0000256" key="1">
    <source>
        <dbReference type="ARBA" id="ARBA00023015"/>
    </source>
</evidence>
<dbReference type="Pfam" id="PF12802">
    <property type="entry name" value="MarR_2"/>
    <property type="match status" value="1"/>
</dbReference>
<dbReference type="RefSeq" id="WP_269445220.1">
    <property type="nucleotide sequence ID" value="NZ_CP097463.1"/>
</dbReference>
<protein>
    <submittedName>
        <fullName evidence="5">MarR family transcriptional regulator</fullName>
    </submittedName>
</protein>
<dbReference type="PROSITE" id="PS01117">
    <property type="entry name" value="HTH_MARR_1"/>
    <property type="match status" value="1"/>
</dbReference>
<evidence type="ECO:0000313" key="6">
    <source>
        <dbReference type="Proteomes" id="UP001164693"/>
    </source>
</evidence>
<dbReference type="InterPro" id="IPR039422">
    <property type="entry name" value="MarR/SlyA-like"/>
</dbReference>
<dbReference type="PANTHER" id="PTHR33164:SF99">
    <property type="entry name" value="MARR FAMILY REGULATORY PROTEIN"/>
    <property type="match status" value="1"/>
</dbReference>
<evidence type="ECO:0000256" key="3">
    <source>
        <dbReference type="ARBA" id="ARBA00023163"/>
    </source>
</evidence>
<evidence type="ECO:0000256" key="2">
    <source>
        <dbReference type="ARBA" id="ARBA00023125"/>
    </source>
</evidence>
<proteinExistence type="predicted"/>
<keyword evidence="3" id="KW-0804">Transcription</keyword>
<accession>A0ABY7K1H8</accession>
<dbReference type="SMART" id="SM00347">
    <property type="entry name" value="HTH_MARR"/>
    <property type="match status" value="1"/>
</dbReference>